<organism evidence="1 2">
    <name type="scientific">Candidatus Marsarchaeota G1 archaeon OSP_D</name>
    <dbReference type="NCBI Taxonomy" id="1978155"/>
    <lineage>
        <taxon>Archaea</taxon>
        <taxon>Candidatus Marsarchaeota</taxon>
        <taxon>Candidatus Marsarchaeota group 1</taxon>
    </lineage>
</organism>
<dbReference type="EMBL" id="NEXC01000004">
    <property type="protein sequence ID" value="PSN84326.1"/>
    <property type="molecule type" value="Genomic_DNA"/>
</dbReference>
<gene>
    <name evidence="1" type="ORF">B9Q01_01175</name>
</gene>
<evidence type="ECO:0000313" key="2">
    <source>
        <dbReference type="Proteomes" id="UP000240880"/>
    </source>
</evidence>
<protein>
    <submittedName>
        <fullName evidence="1">Uncharacterized protein</fullName>
    </submittedName>
</protein>
<evidence type="ECO:0000313" key="1">
    <source>
        <dbReference type="EMBL" id="PSN84326.1"/>
    </source>
</evidence>
<name>A0A2R6AD80_9ARCH</name>
<reference evidence="1 2" key="1">
    <citation type="submission" date="2017-04" db="EMBL/GenBank/DDBJ databases">
        <title>Novel microbial lineages endemic to geothermal iron-oxide mats fill important gaps in the evolutionary history of Archaea.</title>
        <authorList>
            <person name="Jay Z.J."/>
            <person name="Beam J.P."/>
            <person name="Dlakic M."/>
            <person name="Rusch D.B."/>
            <person name="Kozubal M.A."/>
            <person name="Inskeep W.P."/>
        </authorList>
    </citation>
    <scope>NUCLEOTIDE SEQUENCE [LARGE SCALE GENOMIC DNA]</scope>
    <source>
        <strain evidence="1">OSP_D</strain>
    </source>
</reference>
<accession>A0A2R6AD80</accession>
<dbReference type="Proteomes" id="UP000240880">
    <property type="component" value="Unassembled WGS sequence"/>
</dbReference>
<sequence length="142" mass="16177">MAKIDAQSENALYNLVKKLAEEYSDFNAFLGYLLKIYSNKDSERDIRIMACLLTIRSSFIACVEELSRFTSTATPGKPYFSLLPQFLYHASIVEPYLKTIEEQYQELRSLFANEPETAKKVVEGLGEVLRSIEQTFDTIGKA</sequence>
<proteinExistence type="predicted"/>
<dbReference type="AlphaFoldDB" id="A0A2R6AD80"/>
<comment type="caution">
    <text evidence="1">The sequence shown here is derived from an EMBL/GenBank/DDBJ whole genome shotgun (WGS) entry which is preliminary data.</text>
</comment>